<dbReference type="InterPro" id="IPR000397">
    <property type="entry name" value="Heat_shock_Hsp33"/>
</dbReference>
<reference evidence="1 2" key="1">
    <citation type="journal article" date="2019" name="Microorganisms">
        <title>Characteristics of Carbapenem-Resistant and Colistin-Resistant Escherichia coli Co-Producing NDM-1 and MCR-1 from Pig Farms in China.</title>
        <authorList>
            <person name="Peng Z."/>
            <person name="Li X."/>
            <person name="Hu Z."/>
            <person name="Li Z."/>
            <person name="Lv Y."/>
            <person name="Lei M."/>
            <person name="Wu B."/>
            <person name="Chen H."/>
            <person name="Wang X."/>
        </authorList>
    </citation>
    <scope>NUCLEOTIDE SEQUENCE [LARGE SCALE GENOMIC DNA]</scope>
    <source>
        <strain evidence="1 2">RXD010</strain>
    </source>
</reference>
<dbReference type="SUPFAM" id="SSF64397">
    <property type="entry name" value="Hsp33 domain"/>
    <property type="match status" value="1"/>
</dbReference>
<dbReference type="GO" id="GO:0044183">
    <property type="term" value="F:protein folding chaperone"/>
    <property type="evidence" value="ECO:0007669"/>
    <property type="project" value="TreeGrafter"/>
</dbReference>
<dbReference type="InterPro" id="IPR016153">
    <property type="entry name" value="Heat_shock_Hsp33_N"/>
</dbReference>
<organism evidence="1 2">
    <name type="scientific">Escherichia coli</name>
    <dbReference type="NCBI Taxonomy" id="562"/>
    <lineage>
        <taxon>Bacteria</taxon>
        <taxon>Pseudomonadati</taxon>
        <taxon>Pseudomonadota</taxon>
        <taxon>Gammaproteobacteria</taxon>
        <taxon>Enterobacterales</taxon>
        <taxon>Enterobacteriaceae</taxon>
        <taxon>Escherichia</taxon>
    </lineage>
</organism>
<dbReference type="PANTHER" id="PTHR30111">
    <property type="entry name" value="33 KDA CHAPERONIN"/>
    <property type="match status" value="1"/>
</dbReference>
<dbReference type="GO" id="GO:0042026">
    <property type="term" value="P:protein refolding"/>
    <property type="evidence" value="ECO:0007669"/>
    <property type="project" value="TreeGrafter"/>
</dbReference>
<dbReference type="EMBL" id="SQQU01000196">
    <property type="protein sequence ID" value="MQS33715.1"/>
    <property type="molecule type" value="Genomic_DNA"/>
</dbReference>
<evidence type="ECO:0000313" key="2">
    <source>
        <dbReference type="Proteomes" id="UP000460351"/>
    </source>
</evidence>
<dbReference type="PANTHER" id="PTHR30111:SF1">
    <property type="entry name" value="33 KDA CHAPERONIN"/>
    <property type="match status" value="1"/>
</dbReference>
<dbReference type="Gene3D" id="3.55.30.10">
    <property type="entry name" value="Hsp33 domain"/>
    <property type="match status" value="1"/>
</dbReference>
<sequence>MTHDYIVKALAFDGEIRAYAALTTETVQEAQTRHYTWPTASAAMGRTMTATAMMGAMLKGDQKLTVTVDGQGPIGRIIADANAKGEVRAYVDHPQTHFPLNEQGKLDVRRAVGTNGSIMVVKDVGMKDYFSGASPIVSGELGEDFTYYYATSEQTPSSVGLGVLVNPDNTIKAAGGFIIQVMPGAKDETISKLEKAISEMTPVSKLIDQG</sequence>
<evidence type="ECO:0000313" key="1">
    <source>
        <dbReference type="EMBL" id="MQS33715.1"/>
    </source>
</evidence>
<dbReference type="GO" id="GO:0051082">
    <property type="term" value="F:unfolded protein binding"/>
    <property type="evidence" value="ECO:0007669"/>
    <property type="project" value="InterPro"/>
</dbReference>
<proteinExistence type="predicted"/>
<dbReference type="Proteomes" id="UP000460351">
    <property type="component" value="Unassembled WGS sequence"/>
</dbReference>
<dbReference type="Pfam" id="PF01430">
    <property type="entry name" value="HSP33"/>
    <property type="match status" value="1"/>
</dbReference>
<dbReference type="NCBIfam" id="NF001033">
    <property type="entry name" value="PRK00114.1"/>
    <property type="match status" value="1"/>
</dbReference>
<protein>
    <submittedName>
        <fullName evidence="1">Hsp33 family molecular chaperone HslO</fullName>
    </submittedName>
</protein>
<accession>A0AA43V2M9</accession>
<feature type="non-terminal residue" evidence="1">
    <location>
        <position position="210"/>
    </location>
</feature>
<dbReference type="GO" id="GO:0005737">
    <property type="term" value="C:cytoplasm"/>
    <property type="evidence" value="ECO:0007669"/>
    <property type="project" value="InterPro"/>
</dbReference>
<gene>
    <name evidence="1" type="ORF">E4K51_27380</name>
</gene>
<name>A0AA43V2M9_ECOLX</name>
<dbReference type="AlphaFoldDB" id="A0AA43V2M9"/>
<dbReference type="CDD" id="cd00498">
    <property type="entry name" value="Hsp33"/>
    <property type="match status" value="1"/>
</dbReference>
<comment type="caution">
    <text evidence="1">The sequence shown here is derived from an EMBL/GenBank/DDBJ whole genome shotgun (WGS) entry which is preliminary data.</text>
</comment>